<reference evidence="2" key="1">
    <citation type="submission" date="2022-07" db="EMBL/GenBank/DDBJ databases">
        <title>Draft genome sequence of Zalerion maritima ATCC 34329, a (micro)plastics degrading marine fungus.</title>
        <authorList>
            <person name="Paco A."/>
            <person name="Goncalves M.F.M."/>
            <person name="Rocha-Santos T.A.P."/>
            <person name="Alves A."/>
        </authorList>
    </citation>
    <scope>NUCLEOTIDE SEQUENCE</scope>
    <source>
        <strain evidence="2">ATCC 34329</strain>
    </source>
</reference>
<evidence type="ECO:0000256" key="1">
    <source>
        <dbReference type="ARBA" id="ARBA00023002"/>
    </source>
</evidence>
<comment type="caution">
    <text evidence="2">The sequence shown here is derived from an EMBL/GenBank/DDBJ whole genome shotgun (WGS) entry which is preliminary data.</text>
</comment>
<dbReference type="AlphaFoldDB" id="A0AAD5WRT1"/>
<evidence type="ECO:0000313" key="3">
    <source>
        <dbReference type="Proteomes" id="UP001201980"/>
    </source>
</evidence>
<dbReference type="InterPro" id="IPR036291">
    <property type="entry name" value="NAD(P)-bd_dom_sf"/>
</dbReference>
<dbReference type="SUPFAM" id="SSF51735">
    <property type="entry name" value="NAD(P)-binding Rossmann-fold domains"/>
    <property type="match status" value="1"/>
</dbReference>
<dbReference type="PANTHER" id="PTHR43157">
    <property type="entry name" value="PHOSPHATIDYLINOSITOL-GLYCAN BIOSYNTHESIS CLASS F PROTEIN-RELATED"/>
    <property type="match status" value="1"/>
</dbReference>
<dbReference type="Proteomes" id="UP001201980">
    <property type="component" value="Unassembled WGS sequence"/>
</dbReference>
<proteinExistence type="predicted"/>
<keyword evidence="3" id="KW-1185">Reference proteome</keyword>
<dbReference type="GO" id="GO:0016491">
    <property type="term" value="F:oxidoreductase activity"/>
    <property type="evidence" value="ECO:0007669"/>
    <property type="project" value="UniProtKB-KW"/>
</dbReference>
<protein>
    <submittedName>
        <fullName evidence="2">NAD(P)-binding protein</fullName>
    </submittedName>
</protein>
<organism evidence="2 3">
    <name type="scientific">Zalerion maritima</name>
    <dbReference type="NCBI Taxonomy" id="339359"/>
    <lineage>
        <taxon>Eukaryota</taxon>
        <taxon>Fungi</taxon>
        <taxon>Dikarya</taxon>
        <taxon>Ascomycota</taxon>
        <taxon>Pezizomycotina</taxon>
        <taxon>Sordariomycetes</taxon>
        <taxon>Lulworthiomycetidae</taxon>
        <taxon>Lulworthiales</taxon>
        <taxon>Lulworthiaceae</taxon>
        <taxon>Zalerion</taxon>
    </lineage>
</organism>
<gene>
    <name evidence="2" type="ORF">MKZ38_000931</name>
</gene>
<dbReference type="InterPro" id="IPR002347">
    <property type="entry name" value="SDR_fam"/>
</dbReference>
<dbReference type="EMBL" id="JAKWBI020000121">
    <property type="protein sequence ID" value="KAJ2902197.1"/>
    <property type="molecule type" value="Genomic_DNA"/>
</dbReference>
<accession>A0AAD5WRT1</accession>
<dbReference type="PRINTS" id="PR00081">
    <property type="entry name" value="GDHRDH"/>
</dbReference>
<dbReference type="Pfam" id="PF00106">
    <property type="entry name" value="adh_short"/>
    <property type="match status" value="1"/>
</dbReference>
<sequence length="323" mass="36160">MFEFIRSQFTKLPYPTQDYTGKTVIVTGANVGLGLEAARHFVRLNAAKVILACRSIEKGEAAKEDIDTTTKRKGVAEVWQLDLSSYESIRDFCKRADKLDRVDVLVENAAVARLSYSQIQGHEATVTVNVISTFLTALLMLPVLRKSATRHNITPHLVVVSSEVHAGAKFKEQNAPEIFKELDNEKSDMMDRYPVSKLLEMLFIRELAPKMTQSGKPPVILNMLNPGLCHSELSRDMRKNVLLWLIVGTFKAIMARTTEMGSRNYPFAATATSDTHGKYFSNCVVAKESAWVRSEKSAETQKRVYSELMAILEDIEPGISNNI</sequence>
<dbReference type="Gene3D" id="3.40.50.720">
    <property type="entry name" value="NAD(P)-binding Rossmann-like Domain"/>
    <property type="match status" value="1"/>
</dbReference>
<keyword evidence="1" id="KW-0560">Oxidoreductase</keyword>
<name>A0AAD5WRT1_9PEZI</name>
<dbReference type="PANTHER" id="PTHR43157:SF31">
    <property type="entry name" value="PHOSPHATIDYLINOSITOL-GLYCAN BIOSYNTHESIS CLASS F PROTEIN"/>
    <property type="match status" value="1"/>
</dbReference>
<evidence type="ECO:0000313" key="2">
    <source>
        <dbReference type="EMBL" id="KAJ2902197.1"/>
    </source>
</evidence>